<keyword evidence="3" id="KW-0560">Oxidoreductase</keyword>
<keyword evidence="8" id="KW-1185">Reference proteome</keyword>
<dbReference type="RefSeq" id="WP_012876284.1">
    <property type="nucleotide sequence ID" value="NC_013526.1"/>
</dbReference>
<evidence type="ECO:0000256" key="1">
    <source>
        <dbReference type="ARBA" id="ARBA00022714"/>
    </source>
</evidence>
<accession>D1CHN2</accession>
<keyword evidence="4" id="KW-0408">Iron</keyword>
<dbReference type="SUPFAM" id="SSF54292">
    <property type="entry name" value="2Fe-2S ferredoxin-like"/>
    <property type="match status" value="1"/>
</dbReference>
<dbReference type="KEGG" id="ttr:Tter_2354"/>
<evidence type="ECO:0000256" key="3">
    <source>
        <dbReference type="ARBA" id="ARBA00023002"/>
    </source>
</evidence>
<sequence>MREITLVVNGRESRVSTCPDKPLLFVLREELGLTGAKPGCGEGVCGFCTVLVDGEPRRSCLLPVVSVEGREVTTIEGLAVGGELHPVQRAFIELGAMQCGYCTPGMIMSAVGLLRGHPSPTRSEIEAYMEGNICRCGTYPRILQAVMRAAEISKEVRG</sequence>
<keyword evidence="2" id="KW-0479">Metal-binding</keyword>
<dbReference type="InterPro" id="IPR036884">
    <property type="entry name" value="2Fe-2S-bd_dom_sf"/>
</dbReference>
<evidence type="ECO:0000256" key="2">
    <source>
        <dbReference type="ARBA" id="ARBA00022723"/>
    </source>
</evidence>
<dbReference type="eggNOG" id="COG2080">
    <property type="taxonomic scope" value="Bacteria"/>
</dbReference>
<feature type="domain" description="2Fe-2S ferredoxin-type" evidence="6">
    <location>
        <begin position="2"/>
        <end position="78"/>
    </location>
</feature>
<dbReference type="InterPro" id="IPR036010">
    <property type="entry name" value="2Fe-2S_ferredoxin-like_sf"/>
</dbReference>
<evidence type="ECO:0000256" key="5">
    <source>
        <dbReference type="ARBA" id="ARBA00023014"/>
    </source>
</evidence>
<dbReference type="InterPro" id="IPR012675">
    <property type="entry name" value="Beta-grasp_dom_sf"/>
</dbReference>
<reference evidence="8" key="1">
    <citation type="journal article" date="2010" name="Stand. Genomic Sci.">
        <title>Complete genome sequence of 'Thermobaculum terrenum' type strain (YNP1).</title>
        <authorList>
            <person name="Kiss H."/>
            <person name="Cleland D."/>
            <person name="Lapidus A."/>
            <person name="Lucas S."/>
            <person name="Glavina Del Rio T."/>
            <person name="Nolan M."/>
            <person name="Tice H."/>
            <person name="Han C."/>
            <person name="Goodwin L."/>
            <person name="Pitluck S."/>
            <person name="Liolios K."/>
            <person name="Ivanova N."/>
            <person name="Mavromatis K."/>
            <person name="Ovchinnikova G."/>
            <person name="Pati A."/>
            <person name="Chen A."/>
            <person name="Palaniappan K."/>
            <person name="Land M."/>
            <person name="Hauser L."/>
            <person name="Chang Y."/>
            <person name="Jeffries C."/>
            <person name="Lu M."/>
            <person name="Brettin T."/>
            <person name="Detter J."/>
            <person name="Goker M."/>
            <person name="Tindall B."/>
            <person name="Beck B."/>
            <person name="McDermott T."/>
            <person name="Woyke T."/>
            <person name="Bristow J."/>
            <person name="Eisen J."/>
            <person name="Markowitz V."/>
            <person name="Hugenholtz P."/>
            <person name="Kyrpides N."/>
            <person name="Klenk H."/>
            <person name="Cheng J."/>
        </authorList>
    </citation>
    <scope>NUCLEOTIDE SEQUENCE [LARGE SCALE GENOMIC DNA]</scope>
    <source>
        <strain evidence="8">ATCC BAA-798 / YNP1</strain>
    </source>
</reference>
<evidence type="ECO:0000259" key="6">
    <source>
        <dbReference type="PROSITE" id="PS51085"/>
    </source>
</evidence>
<dbReference type="FunFam" id="1.10.150.120:FF:000003">
    <property type="entry name" value="Carbon monoxide dehydrogenase, small subunit"/>
    <property type="match status" value="1"/>
</dbReference>
<organism evidence="7 8">
    <name type="scientific">Thermobaculum terrenum (strain ATCC BAA-798 / CCMEE 7001 / YNP1)</name>
    <dbReference type="NCBI Taxonomy" id="525904"/>
    <lineage>
        <taxon>Bacteria</taxon>
        <taxon>Bacillati</taxon>
        <taxon>Chloroflexota</taxon>
        <taxon>Chloroflexia</taxon>
        <taxon>Candidatus Thermobaculales</taxon>
        <taxon>Candidatus Thermobaculaceae</taxon>
        <taxon>Thermobaculum</taxon>
    </lineage>
</organism>
<dbReference type="GO" id="GO:0051537">
    <property type="term" value="F:2 iron, 2 sulfur cluster binding"/>
    <property type="evidence" value="ECO:0007669"/>
    <property type="project" value="UniProtKB-KW"/>
</dbReference>
<dbReference type="Pfam" id="PF01799">
    <property type="entry name" value="Fer2_2"/>
    <property type="match status" value="1"/>
</dbReference>
<dbReference type="InterPro" id="IPR051452">
    <property type="entry name" value="Diverse_Oxidoreductases"/>
</dbReference>
<dbReference type="GO" id="GO:0046872">
    <property type="term" value="F:metal ion binding"/>
    <property type="evidence" value="ECO:0007669"/>
    <property type="project" value="UniProtKB-KW"/>
</dbReference>
<protein>
    <submittedName>
        <fullName evidence="7">(2Fe-2S)-binding domain protein</fullName>
    </submittedName>
</protein>
<proteinExistence type="predicted"/>
<dbReference type="InterPro" id="IPR001041">
    <property type="entry name" value="2Fe-2S_ferredoxin-type"/>
</dbReference>
<name>D1CHN2_THET1</name>
<dbReference type="SUPFAM" id="SSF47741">
    <property type="entry name" value="CO dehydrogenase ISP C-domain like"/>
    <property type="match status" value="1"/>
</dbReference>
<gene>
    <name evidence="7" type="ordered locus">Tter_2354</name>
</gene>
<dbReference type="GO" id="GO:0016491">
    <property type="term" value="F:oxidoreductase activity"/>
    <property type="evidence" value="ECO:0007669"/>
    <property type="project" value="UniProtKB-KW"/>
</dbReference>
<dbReference type="PROSITE" id="PS51085">
    <property type="entry name" value="2FE2S_FER_2"/>
    <property type="match status" value="1"/>
</dbReference>
<evidence type="ECO:0000313" key="7">
    <source>
        <dbReference type="EMBL" id="ACZ43253.1"/>
    </source>
</evidence>
<dbReference type="Gene3D" id="3.10.20.30">
    <property type="match status" value="1"/>
</dbReference>
<keyword evidence="5" id="KW-0411">Iron-sulfur</keyword>
<dbReference type="Gene3D" id="1.10.150.120">
    <property type="entry name" value="[2Fe-2S]-binding domain"/>
    <property type="match status" value="1"/>
</dbReference>
<dbReference type="PANTHER" id="PTHR44379">
    <property type="entry name" value="OXIDOREDUCTASE WITH IRON-SULFUR SUBUNIT"/>
    <property type="match status" value="1"/>
</dbReference>
<keyword evidence="1" id="KW-0001">2Fe-2S</keyword>
<dbReference type="HOGENOM" id="CLU_052511_3_1_0"/>
<evidence type="ECO:0000256" key="4">
    <source>
        <dbReference type="ARBA" id="ARBA00023004"/>
    </source>
</evidence>
<dbReference type="STRING" id="525904.Tter_2354"/>
<dbReference type="Pfam" id="PF00111">
    <property type="entry name" value="Fer2"/>
    <property type="match status" value="1"/>
</dbReference>
<dbReference type="Proteomes" id="UP000000323">
    <property type="component" value="Chromosome 2"/>
</dbReference>
<dbReference type="PANTHER" id="PTHR44379:SF2">
    <property type="entry name" value="BLR6218 PROTEIN"/>
    <property type="match status" value="1"/>
</dbReference>
<evidence type="ECO:0000313" key="8">
    <source>
        <dbReference type="Proteomes" id="UP000000323"/>
    </source>
</evidence>
<dbReference type="AlphaFoldDB" id="D1CHN2"/>
<dbReference type="InterPro" id="IPR002888">
    <property type="entry name" value="2Fe-2S-bd"/>
</dbReference>
<dbReference type="EMBL" id="CP001826">
    <property type="protein sequence ID" value="ACZ43253.1"/>
    <property type="molecule type" value="Genomic_DNA"/>
</dbReference>